<protein>
    <recommendedName>
        <fullName evidence="8">Bcr/CflA family efflux transporter</fullName>
    </recommendedName>
</protein>
<keyword evidence="5 8" id="KW-0812">Transmembrane</keyword>
<feature type="transmembrane region" description="Helical" evidence="8">
    <location>
        <begin position="136"/>
        <end position="160"/>
    </location>
</feature>
<evidence type="ECO:0000313" key="11">
    <source>
        <dbReference type="Proteomes" id="UP000805841"/>
    </source>
</evidence>
<feature type="transmembrane region" description="Helical" evidence="8">
    <location>
        <begin position="214"/>
        <end position="238"/>
    </location>
</feature>
<accession>A0ABR7YY85</accession>
<feature type="transmembrane region" description="Helical" evidence="8">
    <location>
        <begin position="279"/>
        <end position="298"/>
    </location>
</feature>
<dbReference type="InterPro" id="IPR011701">
    <property type="entry name" value="MFS"/>
</dbReference>
<reference evidence="10 11" key="1">
    <citation type="journal article" date="2020" name="Insects">
        <title>Bacteria Belonging to Pseudomonas typographi sp. nov. from the Bark Beetle Ips typographus Have Genomic Potential to Aid in the Host Ecology.</title>
        <authorList>
            <person name="Peral-Aranega E."/>
            <person name="Saati-Santamaria Z."/>
            <person name="Kolarik M."/>
            <person name="Rivas R."/>
            <person name="Garcia-Fraile P."/>
        </authorList>
    </citation>
    <scope>NUCLEOTIDE SEQUENCE [LARGE SCALE GENOMIC DNA]</scope>
    <source>
        <strain evidence="10 11">CA3A</strain>
    </source>
</reference>
<gene>
    <name evidence="10" type="ORF">HAQ05_05100</name>
</gene>
<dbReference type="Gene3D" id="1.20.1720.10">
    <property type="entry name" value="Multidrug resistance protein D"/>
    <property type="match status" value="1"/>
</dbReference>
<evidence type="ECO:0000256" key="4">
    <source>
        <dbReference type="ARBA" id="ARBA00022475"/>
    </source>
</evidence>
<dbReference type="InterPro" id="IPR036259">
    <property type="entry name" value="MFS_trans_sf"/>
</dbReference>
<dbReference type="PANTHER" id="PTHR23502">
    <property type="entry name" value="MAJOR FACILITATOR SUPERFAMILY"/>
    <property type="match status" value="1"/>
</dbReference>
<feature type="transmembrane region" description="Helical" evidence="8">
    <location>
        <begin position="343"/>
        <end position="363"/>
    </location>
</feature>
<dbReference type="Proteomes" id="UP000805841">
    <property type="component" value="Unassembled WGS sequence"/>
</dbReference>
<keyword evidence="8" id="KW-0997">Cell inner membrane</keyword>
<dbReference type="PROSITE" id="PS50850">
    <property type="entry name" value="MFS"/>
    <property type="match status" value="1"/>
</dbReference>
<feature type="domain" description="Major facilitator superfamily (MFS) profile" evidence="9">
    <location>
        <begin position="12"/>
        <end position="394"/>
    </location>
</feature>
<dbReference type="InterPro" id="IPR004812">
    <property type="entry name" value="Efflux_drug-R_Bcr/CmlA"/>
</dbReference>
<evidence type="ECO:0000256" key="8">
    <source>
        <dbReference type="RuleBase" id="RU365088"/>
    </source>
</evidence>
<keyword evidence="11" id="KW-1185">Reference proteome</keyword>
<name>A0ABR7YY85_9PSED</name>
<evidence type="ECO:0000256" key="3">
    <source>
        <dbReference type="ARBA" id="ARBA00022448"/>
    </source>
</evidence>
<comment type="caution">
    <text evidence="10">The sequence shown here is derived from an EMBL/GenBank/DDBJ whole genome shotgun (WGS) entry which is preliminary data.</text>
</comment>
<evidence type="ECO:0000256" key="7">
    <source>
        <dbReference type="ARBA" id="ARBA00023136"/>
    </source>
</evidence>
<evidence type="ECO:0000256" key="2">
    <source>
        <dbReference type="ARBA" id="ARBA00006236"/>
    </source>
</evidence>
<keyword evidence="3 8" id="KW-0813">Transport</keyword>
<feature type="transmembrane region" description="Helical" evidence="8">
    <location>
        <begin position="78"/>
        <end position="97"/>
    </location>
</feature>
<keyword evidence="7 8" id="KW-0472">Membrane</keyword>
<dbReference type="EMBL" id="JAAOCA010000005">
    <property type="protein sequence ID" value="MBD1598089.1"/>
    <property type="molecule type" value="Genomic_DNA"/>
</dbReference>
<dbReference type="CDD" id="cd17320">
    <property type="entry name" value="MFS_MdfA_MDR_like"/>
    <property type="match status" value="1"/>
</dbReference>
<feature type="transmembrane region" description="Helical" evidence="8">
    <location>
        <begin position="166"/>
        <end position="186"/>
    </location>
</feature>
<evidence type="ECO:0000313" key="10">
    <source>
        <dbReference type="EMBL" id="MBD1598089.1"/>
    </source>
</evidence>
<dbReference type="NCBIfam" id="TIGR00710">
    <property type="entry name" value="efflux_Bcr_CflA"/>
    <property type="match status" value="1"/>
</dbReference>
<feature type="transmembrane region" description="Helical" evidence="8">
    <location>
        <begin position="304"/>
        <end position="322"/>
    </location>
</feature>
<evidence type="ECO:0000256" key="1">
    <source>
        <dbReference type="ARBA" id="ARBA00004651"/>
    </source>
</evidence>
<keyword evidence="6 8" id="KW-1133">Transmembrane helix</keyword>
<dbReference type="SUPFAM" id="SSF103473">
    <property type="entry name" value="MFS general substrate transporter"/>
    <property type="match status" value="1"/>
</dbReference>
<comment type="subcellular location">
    <subcellularLocation>
        <location evidence="8">Cell inner membrane</location>
        <topology evidence="8">Multi-pass membrane protein</topology>
    </subcellularLocation>
    <subcellularLocation>
        <location evidence="1">Cell membrane</location>
        <topology evidence="1">Multi-pass membrane protein</topology>
    </subcellularLocation>
</comment>
<feature type="transmembrane region" description="Helical" evidence="8">
    <location>
        <begin position="250"/>
        <end position="267"/>
    </location>
</feature>
<proteinExistence type="inferred from homology"/>
<dbReference type="RefSeq" id="WP_190418075.1">
    <property type="nucleotide sequence ID" value="NZ_JAAOCA010000005.1"/>
</dbReference>
<feature type="transmembrane region" description="Helical" evidence="8">
    <location>
        <begin position="46"/>
        <end position="66"/>
    </location>
</feature>
<feature type="transmembrane region" description="Helical" evidence="8">
    <location>
        <begin position="103"/>
        <end position="124"/>
    </location>
</feature>
<feature type="transmembrane region" description="Helical" evidence="8">
    <location>
        <begin position="12"/>
        <end position="34"/>
    </location>
</feature>
<feature type="transmembrane region" description="Helical" evidence="8">
    <location>
        <begin position="369"/>
        <end position="390"/>
    </location>
</feature>
<dbReference type="Pfam" id="PF07690">
    <property type="entry name" value="MFS_1"/>
    <property type="match status" value="1"/>
</dbReference>
<evidence type="ECO:0000256" key="6">
    <source>
        <dbReference type="ARBA" id="ARBA00022989"/>
    </source>
</evidence>
<comment type="similarity">
    <text evidence="2 8">Belongs to the major facilitator superfamily. Bcr/CmlA family.</text>
</comment>
<dbReference type="PANTHER" id="PTHR23502:SF132">
    <property type="entry name" value="POLYAMINE TRANSPORTER 2-RELATED"/>
    <property type="match status" value="1"/>
</dbReference>
<keyword evidence="4" id="KW-1003">Cell membrane</keyword>
<evidence type="ECO:0000259" key="9">
    <source>
        <dbReference type="PROSITE" id="PS50850"/>
    </source>
</evidence>
<dbReference type="InterPro" id="IPR020846">
    <property type="entry name" value="MFS_dom"/>
</dbReference>
<evidence type="ECO:0000256" key="5">
    <source>
        <dbReference type="ARBA" id="ARBA00022692"/>
    </source>
</evidence>
<organism evidence="10 11">
    <name type="scientific">Pseudomonas typographi</name>
    <dbReference type="NCBI Taxonomy" id="2715964"/>
    <lineage>
        <taxon>Bacteria</taxon>
        <taxon>Pseudomonadati</taxon>
        <taxon>Pseudomonadota</taxon>
        <taxon>Gammaproteobacteria</taxon>
        <taxon>Pseudomonadales</taxon>
        <taxon>Pseudomonadaceae</taxon>
        <taxon>Pseudomonas</taxon>
    </lineage>
</organism>
<sequence length="398" mass="41414">MKAPAVRRAAPPLWLLVLVTMSGTLAMHMFVPALPYSAVELHATVAQTQMTISMYIIGLAVGQLIYGPLSDSLGRRPALIAGLVLYLLAGVTAAVTTSLQMLVAARLVQALGGCAGLALGRAIVRDTSDSQTVVSRLALLNLIMMVGPGLAPILGSVIAAALGWRAIFWVLAGLGLIALASTWVLLPETGQPTGRFSGKIMLTDYKRLFSSTRFVGFAVGGGMATTSIYAFIAAAPFIFVTELHRPLHEVGLYLGLMIAGMSVGNALTGRLIRTVPINVLLLGGNTASVISAVLLVILTASGHANLAAVLVLIFLYTCGLGLTGPSALTKSLSVNPHLTGSAAGLYGFMQMTAGAISTSFVSVGHDPAFSAAVVLLVAVVLAQLAFWVSLRRERIEVR</sequence>